<dbReference type="CDD" id="cd24035">
    <property type="entry name" value="ASKHA_NBD_O66634-like_rpt2"/>
    <property type="match status" value="1"/>
</dbReference>
<keyword evidence="3" id="KW-0408">Iron</keyword>
<dbReference type="Gene3D" id="3.30.420.40">
    <property type="match status" value="2"/>
</dbReference>
<dbReference type="Proteomes" id="UP000280417">
    <property type="component" value="Unassembled WGS sequence"/>
</dbReference>
<evidence type="ECO:0000256" key="1">
    <source>
        <dbReference type="ARBA" id="ARBA00001966"/>
    </source>
</evidence>
<sequence>MFLGIDVGSVTTKAVILNRQKVVVDKVYLPTQGSPIRAIKCCLGELKRYLVKDEIKAVGVTGSGRKLAQALVGADVVKNEITAQAVAALNFNPRVQTVIEIGGQDSKLIIIREGVVVDFAMNTLCAAGTGSFLDHQARRMNISIGDFGKLALSSRNRVSISGRCTVFAESDMVQKTQLGYAREDIIRGLCEALVRNYLNNLAKGKELLPPVIFQGGVAANQGMKRAFEDVLKIPILVPSDYAVTGAIGVAILAQENCQAEPSRFKGVRILEDDFTTRGFECQDCPNQCEIVEIFQNGEKISSWGSRCGKRNQ</sequence>
<evidence type="ECO:0000313" key="7">
    <source>
        <dbReference type="Proteomes" id="UP000280417"/>
    </source>
</evidence>
<evidence type="ECO:0000313" key="6">
    <source>
        <dbReference type="EMBL" id="RLE12587.1"/>
    </source>
</evidence>
<evidence type="ECO:0000256" key="3">
    <source>
        <dbReference type="ARBA" id="ARBA00023004"/>
    </source>
</evidence>
<dbReference type="GO" id="GO:0046872">
    <property type="term" value="F:metal ion binding"/>
    <property type="evidence" value="ECO:0007669"/>
    <property type="project" value="UniProtKB-KW"/>
</dbReference>
<dbReference type="InterPro" id="IPR043129">
    <property type="entry name" value="ATPase_NBD"/>
</dbReference>
<dbReference type="PANTHER" id="PTHR32329">
    <property type="entry name" value="BIFUNCTIONAL PROTEIN [INCLUDES 2-HYDROXYACYL-COA DEHYDRATASE (N-TER) AND ITS ACTIVATOR DOMAIN (C_TERM)-RELATED"/>
    <property type="match status" value="1"/>
</dbReference>
<dbReference type="NCBIfam" id="TIGR00241">
    <property type="entry name" value="CoA_E_activ"/>
    <property type="match status" value="1"/>
</dbReference>
<dbReference type="EMBL" id="QMQA01000153">
    <property type="protein sequence ID" value="RLE12587.1"/>
    <property type="molecule type" value="Genomic_DNA"/>
</dbReference>
<keyword evidence="2" id="KW-0479">Metal-binding</keyword>
<evidence type="ECO:0000256" key="2">
    <source>
        <dbReference type="ARBA" id="ARBA00022723"/>
    </source>
</evidence>
<dbReference type="InterPro" id="IPR051805">
    <property type="entry name" value="Dehydratase_Activator_Redct"/>
</dbReference>
<evidence type="ECO:0000256" key="4">
    <source>
        <dbReference type="ARBA" id="ARBA00023014"/>
    </source>
</evidence>
<proteinExistence type="predicted"/>
<dbReference type="Pfam" id="PF01869">
    <property type="entry name" value="BcrAD_BadFG"/>
    <property type="match status" value="1"/>
</dbReference>
<keyword evidence="4" id="KW-0411">Iron-sulfur</keyword>
<dbReference type="SUPFAM" id="SSF53067">
    <property type="entry name" value="Actin-like ATPase domain"/>
    <property type="match status" value="1"/>
</dbReference>
<name>A0A662DDJ3_UNCAE</name>
<accession>A0A662DDJ3</accession>
<comment type="cofactor">
    <cofactor evidence="1">
        <name>[4Fe-4S] cluster</name>
        <dbReference type="ChEBI" id="CHEBI:49883"/>
    </cofactor>
</comment>
<dbReference type="AlphaFoldDB" id="A0A662DDJ3"/>
<dbReference type="InterPro" id="IPR008275">
    <property type="entry name" value="CoA_E_activase_dom"/>
</dbReference>
<reference evidence="6 7" key="1">
    <citation type="submission" date="2018-06" db="EMBL/GenBank/DDBJ databases">
        <title>Extensive metabolic versatility and redundancy in microbially diverse, dynamic hydrothermal sediments.</title>
        <authorList>
            <person name="Dombrowski N."/>
            <person name="Teske A."/>
            <person name="Baker B.J."/>
        </authorList>
    </citation>
    <scope>NUCLEOTIDE SEQUENCE [LARGE SCALE GENOMIC DNA]</scope>
    <source>
        <strain evidence="6">B3_G15</strain>
    </source>
</reference>
<gene>
    <name evidence="6" type="ORF">DRJ04_05905</name>
</gene>
<organism evidence="6 7">
    <name type="scientific">Aerophobetes bacterium</name>
    <dbReference type="NCBI Taxonomy" id="2030807"/>
    <lineage>
        <taxon>Bacteria</taxon>
        <taxon>Candidatus Aerophobota</taxon>
    </lineage>
</organism>
<dbReference type="InterPro" id="IPR002731">
    <property type="entry name" value="ATPase_BadF"/>
</dbReference>
<comment type="caution">
    <text evidence="6">The sequence shown here is derived from an EMBL/GenBank/DDBJ whole genome shotgun (WGS) entry which is preliminary data.</text>
</comment>
<evidence type="ECO:0000259" key="5">
    <source>
        <dbReference type="Pfam" id="PF01869"/>
    </source>
</evidence>
<feature type="domain" description="ATPase BadF/BadG/BcrA/BcrD type" evidence="5">
    <location>
        <begin position="3"/>
        <end position="253"/>
    </location>
</feature>
<dbReference type="GO" id="GO:0051536">
    <property type="term" value="F:iron-sulfur cluster binding"/>
    <property type="evidence" value="ECO:0007669"/>
    <property type="project" value="UniProtKB-KW"/>
</dbReference>
<protein>
    <submittedName>
        <fullName evidence="6">2-hydroxyglutaryl-CoA dehydratase</fullName>
    </submittedName>
</protein>
<dbReference type="PANTHER" id="PTHR32329:SF7">
    <property type="entry name" value="ACTIVATOR OF 2-HYDROXYACYL-COA-HYDRATASE"/>
    <property type="match status" value="1"/>
</dbReference>